<sequence length="57" mass="6607">MVIPQSQTSHVANLPRASTITKGFCRDYYRCKGSYRVVTLLICDQDYNILYVYTGWP</sequence>
<evidence type="ECO:0000313" key="1">
    <source>
        <dbReference type="EMBL" id="KNZ51941.1"/>
    </source>
</evidence>
<gene>
    <name evidence="1" type="ORF">VP01_3755g1</name>
</gene>
<keyword evidence="2" id="KW-1185">Reference proteome</keyword>
<dbReference type="EMBL" id="LAVV01008785">
    <property type="protein sequence ID" value="KNZ51941.1"/>
    <property type="molecule type" value="Genomic_DNA"/>
</dbReference>
<accession>A0A0L6UTS6</accession>
<evidence type="ECO:0000313" key="2">
    <source>
        <dbReference type="Proteomes" id="UP000037035"/>
    </source>
</evidence>
<feature type="non-terminal residue" evidence="1">
    <location>
        <position position="57"/>
    </location>
</feature>
<protein>
    <recommendedName>
        <fullName evidence="3">DDE Tnp4 domain-containing protein</fullName>
    </recommendedName>
</protein>
<proteinExistence type="predicted"/>
<dbReference type="Proteomes" id="UP000037035">
    <property type="component" value="Unassembled WGS sequence"/>
</dbReference>
<name>A0A0L6UTS6_9BASI</name>
<comment type="caution">
    <text evidence="1">The sequence shown here is derived from an EMBL/GenBank/DDBJ whole genome shotgun (WGS) entry which is preliminary data.</text>
</comment>
<evidence type="ECO:0008006" key="3">
    <source>
        <dbReference type="Google" id="ProtNLM"/>
    </source>
</evidence>
<dbReference type="AlphaFoldDB" id="A0A0L6UTS6"/>
<reference evidence="1 2" key="1">
    <citation type="submission" date="2015-08" db="EMBL/GenBank/DDBJ databases">
        <title>Next Generation Sequencing and Analysis of the Genome of Puccinia sorghi L Schw, the Causal Agent of Maize Common Rust.</title>
        <authorList>
            <person name="Rochi L."/>
            <person name="Burguener G."/>
            <person name="Darino M."/>
            <person name="Turjanski A."/>
            <person name="Kreff E."/>
            <person name="Dieguez M.J."/>
            <person name="Sacco F."/>
        </authorList>
    </citation>
    <scope>NUCLEOTIDE SEQUENCE [LARGE SCALE GENOMIC DNA]</scope>
    <source>
        <strain evidence="1 2">RO10H11247</strain>
    </source>
</reference>
<dbReference type="VEuPathDB" id="FungiDB:VP01_3755g1"/>
<organism evidence="1 2">
    <name type="scientific">Puccinia sorghi</name>
    <dbReference type="NCBI Taxonomy" id="27349"/>
    <lineage>
        <taxon>Eukaryota</taxon>
        <taxon>Fungi</taxon>
        <taxon>Dikarya</taxon>
        <taxon>Basidiomycota</taxon>
        <taxon>Pucciniomycotina</taxon>
        <taxon>Pucciniomycetes</taxon>
        <taxon>Pucciniales</taxon>
        <taxon>Pucciniaceae</taxon>
        <taxon>Puccinia</taxon>
    </lineage>
</organism>